<dbReference type="RefSeq" id="WP_051777635.1">
    <property type="nucleotide sequence ID" value="NZ_BSRX01000047.1"/>
</dbReference>
<dbReference type="OrthoDB" id="4233791at2"/>
<dbReference type="CDD" id="cd00093">
    <property type="entry name" value="HTH_XRE"/>
    <property type="match status" value="1"/>
</dbReference>
<gene>
    <name evidence="2" type="ORF">Kpho01_61490</name>
</gene>
<proteinExistence type="predicted"/>
<dbReference type="Pfam" id="PF13560">
    <property type="entry name" value="HTH_31"/>
    <property type="match status" value="1"/>
</dbReference>
<dbReference type="SMART" id="SM00530">
    <property type="entry name" value="HTH_XRE"/>
    <property type="match status" value="1"/>
</dbReference>
<protein>
    <recommendedName>
        <fullName evidence="1">HTH cro/C1-type domain-containing protein</fullName>
    </recommendedName>
</protein>
<dbReference type="SUPFAM" id="SSF47413">
    <property type="entry name" value="lambda repressor-like DNA-binding domains"/>
    <property type="match status" value="1"/>
</dbReference>
<organism evidence="2 3">
    <name type="scientific">Kitasatospora phosalacinea</name>
    <dbReference type="NCBI Taxonomy" id="2065"/>
    <lineage>
        <taxon>Bacteria</taxon>
        <taxon>Bacillati</taxon>
        <taxon>Actinomycetota</taxon>
        <taxon>Actinomycetes</taxon>
        <taxon>Kitasatosporales</taxon>
        <taxon>Streptomycetaceae</taxon>
        <taxon>Kitasatospora</taxon>
    </lineage>
</organism>
<dbReference type="Gene3D" id="1.10.260.40">
    <property type="entry name" value="lambda repressor-like DNA-binding domains"/>
    <property type="match status" value="1"/>
</dbReference>
<comment type="caution">
    <text evidence="2">The sequence shown here is derived from an EMBL/GenBank/DDBJ whole genome shotgun (WGS) entry which is preliminary data.</text>
</comment>
<sequence>MSETSYGFDAARLRAARSAAGTSVARIAKAAGVSERAVSFYLAGTRAPRPAILPRLAAAVHATPADLCAVEHETLAHLRIYTGRTRAQMARTLGMAEETYRHLETTGERGRLARSRYDDREERWIPWQEWAAPLFAATAQRLDAAEQHTREQHRAERERRWQHLQQTAPDFAARIEELGRIGRALRER</sequence>
<dbReference type="PROSITE" id="PS50943">
    <property type="entry name" value="HTH_CROC1"/>
    <property type="match status" value="1"/>
</dbReference>
<evidence type="ECO:0000259" key="1">
    <source>
        <dbReference type="PROSITE" id="PS50943"/>
    </source>
</evidence>
<reference evidence="2" key="1">
    <citation type="submission" date="2023-02" db="EMBL/GenBank/DDBJ databases">
        <title>Kitasatospora phosalacinea NBRC 14362.</title>
        <authorList>
            <person name="Ichikawa N."/>
            <person name="Sato H."/>
            <person name="Tonouchi N."/>
        </authorList>
    </citation>
    <scope>NUCLEOTIDE SEQUENCE</scope>
    <source>
        <strain evidence="2">NBRC 14362</strain>
    </source>
</reference>
<dbReference type="AlphaFoldDB" id="A0A9W6US26"/>
<accession>A0A9W6US26</accession>
<dbReference type="GO" id="GO:0003677">
    <property type="term" value="F:DNA binding"/>
    <property type="evidence" value="ECO:0007669"/>
    <property type="project" value="InterPro"/>
</dbReference>
<dbReference type="InterPro" id="IPR010982">
    <property type="entry name" value="Lambda_DNA-bd_dom_sf"/>
</dbReference>
<dbReference type="EMBL" id="BSRX01000047">
    <property type="protein sequence ID" value="GLW58138.1"/>
    <property type="molecule type" value="Genomic_DNA"/>
</dbReference>
<dbReference type="InterPro" id="IPR001387">
    <property type="entry name" value="Cro/C1-type_HTH"/>
</dbReference>
<name>A0A9W6US26_9ACTN</name>
<evidence type="ECO:0000313" key="2">
    <source>
        <dbReference type="EMBL" id="GLW58138.1"/>
    </source>
</evidence>
<dbReference type="Proteomes" id="UP001165143">
    <property type="component" value="Unassembled WGS sequence"/>
</dbReference>
<feature type="domain" description="HTH cro/C1-type" evidence="1">
    <location>
        <begin position="13"/>
        <end position="67"/>
    </location>
</feature>
<evidence type="ECO:0000313" key="3">
    <source>
        <dbReference type="Proteomes" id="UP001165143"/>
    </source>
</evidence>